<feature type="domain" description="Microtubule-associated protein 1A/B/S-like MBL-like" evidence="3">
    <location>
        <begin position="210"/>
        <end position="472"/>
    </location>
</feature>
<evidence type="ECO:0000259" key="2">
    <source>
        <dbReference type="Pfam" id="PF23415"/>
    </source>
</evidence>
<feature type="compositionally biased region" description="Polar residues" evidence="1">
    <location>
        <begin position="736"/>
        <end position="753"/>
    </location>
</feature>
<name>A0A7I8VVJ4_9ANNE</name>
<feature type="compositionally biased region" description="Polar residues" evidence="1">
    <location>
        <begin position="686"/>
        <end position="695"/>
    </location>
</feature>
<evidence type="ECO:0000313" key="4">
    <source>
        <dbReference type="EMBL" id="CAD5120361.1"/>
    </source>
</evidence>
<dbReference type="GO" id="GO:0005829">
    <property type="term" value="C:cytosol"/>
    <property type="evidence" value="ECO:0007669"/>
    <property type="project" value="TreeGrafter"/>
</dbReference>
<keyword evidence="5" id="KW-1185">Reference proteome</keyword>
<evidence type="ECO:0000256" key="1">
    <source>
        <dbReference type="SAM" id="MobiDB-lite"/>
    </source>
</evidence>
<evidence type="ECO:0000259" key="3">
    <source>
        <dbReference type="Pfam" id="PF25281"/>
    </source>
</evidence>
<protein>
    <submittedName>
        <fullName evidence="4">DgyrCDS8932</fullName>
    </submittedName>
</protein>
<sequence length="1017" mass="111515">MAEVGTSEKQANSNETKAFLSIVLNEPWTEKQKALILEKVTSDLKTWIQESSKVDLEQELNSFLSQDVKQDSDNCATYVTDNFELNILYNPSSAILSSSIAKLKNAHYAHFIYSGVVLQGSGDWPLKEETYTSGKFASEITALGNKDLELVLCAFNQGKWTQNGLLKKGLTSLRKLVVNPDGGSVETPQYIDSFASYVQNMLVFEDVTKTLEASNIVGNIRFNRPTLYIFPAGEGDSAFFGISGFTFMANGGYSRQSCFWPFVKHLDRIDALLVTHLNSDNLFGVNSMLEKKLTEKIHPDIGTTLFNAPNAKTPSTVQTDSLYVNMADVASGIVDNLSGLNVNRLNCLASKDITKPLNLYQKLGYGSLDLYVLNPQQDSKEIKDFLSQWSKRVDSFSQQKVCKSKGKEAMISLTHLVSVSVILVWRPASPKDNIVRILFPGNCPQNKLLDSLEKLKSLDIFKKLNCTEESLTFKKPTTTPPLSSKSTSSLKTDLKKPPPVKDTKPEVKKNIPPKETKPELKKSLTTTRDSKTKIDRTTPAPGPAKRPPLSASKSMDSRPTTATSKQVVKKQQTVTSATTVSATPKRTVEKTTKAEPSKRPPVGRAAAVKPKDKLTKKEPVKKEKPKTDIKKASPREAPVSKEAIETESPKSVEQPPLVMNGDPAHFVQQEPENIAEAEQVIETKPSETTTGSQEVEQPKTEPQELVRTEAVETQENNSVENMDRTPADGSGDPGSIDNNETAKSSNENGNGDNVTDEQKTDIITESIEPEMNDVAETVNIEENVNNGNGADANKTDDTKQETIGEAVDVKDLPTEMTASLIGSLDANDNKNEKPTQLDTSLPEGVDPPMSLPPPPPKATGRMSIGGRPLARSATVADPSSRSNSSRMSLPPRTNGASFAEARRNAASFNVDLAYIPCHGDPNHVDSAFFSKIKAKHYVLSSLSPSRYILDAFLDGLTEGEDEIQLIPTYDTPIMRNWIAVREDDLRTKNVKIAPSASRCGIQLQDNEIGCPAFRLEF</sequence>
<dbReference type="GO" id="GO:0008017">
    <property type="term" value="F:microtubule binding"/>
    <property type="evidence" value="ECO:0007669"/>
    <property type="project" value="InterPro"/>
</dbReference>
<feature type="compositionally biased region" description="Basic and acidic residues" evidence="1">
    <location>
        <begin position="586"/>
        <end position="598"/>
    </location>
</feature>
<evidence type="ECO:0000313" key="5">
    <source>
        <dbReference type="Proteomes" id="UP000549394"/>
    </source>
</evidence>
<dbReference type="GO" id="GO:0016358">
    <property type="term" value="P:dendrite development"/>
    <property type="evidence" value="ECO:0007669"/>
    <property type="project" value="TreeGrafter"/>
</dbReference>
<dbReference type="PANTHER" id="PTHR13843:SF12">
    <property type="entry name" value="ATPASE F1_V1_A1 COMPLEX ALPHA_BETA SUBUNIT NUCLEOTIDE-BINDING DOMAIN-CONTAINING PROTEIN"/>
    <property type="match status" value="1"/>
</dbReference>
<dbReference type="PANTHER" id="PTHR13843">
    <property type="entry name" value="MICROTUBULE-ASSOCIATED PROTEIN"/>
    <property type="match status" value="1"/>
</dbReference>
<dbReference type="GO" id="GO:0000226">
    <property type="term" value="P:microtubule cytoskeleton organization"/>
    <property type="evidence" value="ECO:0007669"/>
    <property type="project" value="InterPro"/>
</dbReference>
<dbReference type="GO" id="GO:0030425">
    <property type="term" value="C:dendrite"/>
    <property type="evidence" value="ECO:0007669"/>
    <property type="project" value="TreeGrafter"/>
</dbReference>
<feature type="compositionally biased region" description="Low complexity" evidence="1">
    <location>
        <begin position="560"/>
        <end position="583"/>
    </location>
</feature>
<organism evidence="4 5">
    <name type="scientific">Dimorphilus gyrociliatus</name>
    <dbReference type="NCBI Taxonomy" id="2664684"/>
    <lineage>
        <taxon>Eukaryota</taxon>
        <taxon>Metazoa</taxon>
        <taxon>Spiralia</taxon>
        <taxon>Lophotrochozoa</taxon>
        <taxon>Annelida</taxon>
        <taxon>Polychaeta</taxon>
        <taxon>Polychaeta incertae sedis</taxon>
        <taxon>Dinophilidae</taxon>
        <taxon>Dimorphilus</taxon>
    </lineage>
</organism>
<feature type="compositionally biased region" description="Basic and acidic residues" evidence="1">
    <location>
        <begin position="492"/>
        <end position="536"/>
    </location>
</feature>
<dbReference type="GO" id="GO:0005875">
    <property type="term" value="C:microtubule associated complex"/>
    <property type="evidence" value="ECO:0007669"/>
    <property type="project" value="TreeGrafter"/>
</dbReference>
<reference evidence="4 5" key="1">
    <citation type="submission" date="2020-08" db="EMBL/GenBank/DDBJ databases">
        <authorList>
            <person name="Hejnol A."/>
        </authorList>
    </citation>
    <scope>NUCLEOTIDE SEQUENCE [LARGE SCALE GENOMIC DNA]</scope>
</reference>
<proteinExistence type="predicted"/>
<dbReference type="InterPro" id="IPR056617">
    <property type="entry name" value="MAP1B/S_N"/>
</dbReference>
<dbReference type="AlphaFoldDB" id="A0A7I8VVJ4"/>
<feature type="compositionally biased region" description="Basic and acidic residues" evidence="1">
    <location>
        <begin position="793"/>
        <end position="813"/>
    </location>
</feature>
<dbReference type="GO" id="GO:0007409">
    <property type="term" value="P:axonogenesis"/>
    <property type="evidence" value="ECO:0007669"/>
    <property type="project" value="TreeGrafter"/>
</dbReference>
<dbReference type="GO" id="GO:0031114">
    <property type="term" value="P:regulation of microtubule depolymerization"/>
    <property type="evidence" value="ECO:0007669"/>
    <property type="project" value="TreeGrafter"/>
</dbReference>
<feature type="compositionally biased region" description="Low complexity" evidence="1">
    <location>
        <begin position="878"/>
        <end position="892"/>
    </location>
</feature>
<feature type="compositionally biased region" description="Low complexity" evidence="1">
    <location>
        <begin position="778"/>
        <end position="789"/>
    </location>
</feature>
<dbReference type="GO" id="GO:0005874">
    <property type="term" value="C:microtubule"/>
    <property type="evidence" value="ECO:0007669"/>
    <property type="project" value="InterPro"/>
</dbReference>
<feature type="compositionally biased region" description="Polar residues" evidence="1">
    <location>
        <begin position="711"/>
        <end position="720"/>
    </location>
</feature>
<feature type="domain" description="Microtubule-associated protein 1B/S N-terminal" evidence="2">
    <location>
        <begin position="22"/>
        <end position="198"/>
    </location>
</feature>
<gene>
    <name evidence="4" type="ORF">DGYR_LOCUS8468</name>
</gene>
<dbReference type="GO" id="GO:0003779">
    <property type="term" value="F:actin binding"/>
    <property type="evidence" value="ECO:0007669"/>
    <property type="project" value="TreeGrafter"/>
</dbReference>
<dbReference type="Proteomes" id="UP000549394">
    <property type="component" value="Unassembled WGS sequence"/>
</dbReference>
<dbReference type="OrthoDB" id="5371837at2759"/>
<feature type="compositionally biased region" description="Basic and acidic residues" evidence="1">
    <location>
        <begin position="609"/>
        <end position="650"/>
    </location>
</feature>
<dbReference type="Pfam" id="PF23415">
    <property type="entry name" value="MAPB1_N"/>
    <property type="match status" value="1"/>
</dbReference>
<dbReference type="EMBL" id="CAJFCJ010000012">
    <property type="protein sequence ID" value="CAD5120361.1"/>
    <property type="molecule type" value="Genomic_DNA"/>
</dbReference>
<comment type="caution">
    <text evidence="4">The sequence shown here is derived from an EMBL/GenBank/DDBJ whole genome shotgun (WGS) entry which is preliminary data.</text>
</comment>
<dbReference type="Pfam" id="PF25281">
    <property type="entry name" value="MBL_MAP1B"/>
    <property type="match status" value="1"/>
</dbReference>
<feature type="compositionally biased region" description="Basic and acidic residues" evidence="1">
    <location>
        <begin position="696"/>
        <end position="710"/>
    </location>
</feature>
<accession>A0A7I8VVJ4</accession>
<dbReference type="GO" id="GO:0045202">
    <property type="term" value="C:synapse"/>
    <property type="evidence" value="ECO:0007669"/>
    <property type="project" value="TreeGrafter"/>
</dbReference>
<dbReference type="InterPro" id="IPR026074">
    <property type="entry name" value="MAP1"/>
</dbReference>
<dbReference type="InterPro" id="IPR057480">
    <property type="entry name" value="MAP1A/B/S-like_MBL"/>
</dbReference>
<feature type="compositionally biased region" description="Low complexity" evidence="1">
    <location>
        <begin position="473"/>
        <end position="491"/>
    </location>
</feature>
<dbReference type="GO" id="GO:0043025">
    <property type="term" value="C:neuronal cell body"/>
    <property type="evidence" value="ECO:0007669"/>
    <property type="project" value="TreeGrafter"/>
</dbReference>
<feature type="region of interest" description="Disordered" evidence="1">
    <location>
        <begin position="473"/>
        <end position="896"/>
    </location>
</feature>